<evidence type="ECO:0000313" key="2">
    <source>
        <dbReference type="Proteomes" id="UP000270924"/>
    </source>
</evidence>
<organism evidence="1 2">
    <name type="scientific">Wuchereria bancrofti</name>
    <dbReference type="NCBI Taxonomy" id="6293"/>
    <lineage>
        <taxon>Eukaryota</taxon>
        <taxon>Metazoa</taxon>
        <taxon>Ecdysozoa</taxon>
        <taxon>Nematoda</taxon>
        <taxon>Chromadorea</taxon>
        <taxon>Rhabditida</taxon>
        <taxon>Spirurina</taxon>
        <taxon>Spiruromorpha</taxon>
        <taxon>Filarioidea</taxon>
        <taxon>Onchocercidae</taxon>
        <taxon>Wuchereria</taxon>
    </lineage>
</organism>
<dbReference type="InParanoid" id="A0A3P7E0X8"/>
<dbReference type="Proteomes" id="UP000270924">
    <property type="component" value="Unassembled WGS sequence"/>
</dbReference>
<sequence>MSHVNVQLLKKVVYQCIQMVLQPNLLLRLMYHKLLSIHI</sequence>
<reference evidence="1 2" key="1">
    <citation type="submission" date="2018-11" db="EMBL/GenBank/DDBJ databases">
        <authorList>
            <consortium name="Pathogen Informatics"/>
        </authorList>
    </citation>
    <scope>NUCLEOTIDE SEQUENCE [LARGE SCALE GENOMIC DNA]</scope>
</reference>
<dbReference type="EMBL" id="UYWW01008885">
    <property type="protein sequence ID" value="VDM16151.1"/>
    <property type="molecule type" value="Genomic_DNA"/>
</dbReference>
<evidence type="ECO:0000313" key="1">
    <source>
        <dbReference type="EMBL" id="VDM16151.1"/>
    </source>
</evidence>
<protein>
    <submittedName>
        <fullName evidence="1">Uncharacterized protein</fullName>
    </submittedName>
</protein>
<accession>A0A3P7E0X8</accession>
<keyword evidence="2" id="KW-1185">Reference proteome</keyword>
<dbReference type="AlphaFoldDB" id="A0A3P7E0X8"/>
<proteinExistence type="predicted"/>
<gene>
    <name evidence="1" type="ORF">WBA_LOCUS9284</name>
</gene>
<name>A0A3P7E0X8_WUCBA</name>